<evidence type="ECO:0000256" key="1">
    <source>
        <dbReference type="ARBA" id="ARBA00008451"/>
    </source>
</evidence>
<dbReference type="InterPro" id="IPR016135">
    <property type="entry name" value="UBQ-conjugating_enzyme/RWD"/>
</dbReference>
<dbReference type="PANTHER" id="PTHR12921">
    <property type="entry name" value="UBIQUITIN-FOLD MODIFIER-CONJUGATING ENZYME 1"/>
    <property type="match status" value="1"/>
</dbReference>
<dbReference type="GO" id="GO:0061657">
    <property type="term" value="F:UFM1 conjugating enzyme activity"/>
    <property type="evidence" value="ECO:0007669"/>
    <property type="project" value="InterPro"/>
</dbReference>
<proteinExistence type="inferred from homology"/>
<protein>
    <recommendedName>
        <fullName evidence="2">Ubiquitin-fold modifier-conjugating enzyme 1</fullName>
    </recommendedName>
</protein>
<evidence type="ECO:0000313" key="6">
    <source>
        <dbReference type="Proteomes" id="UP000694569"/>
    </source>
</evidence>
<dbReference type="Ensembl" id="ENSLLET00000019519.1">
    <property type="protein sequence ID" value="ENSLLEP00000018782.1"/>
    <property type="gene ID" value="ENSLLEG00000011913.1"/>
</dbReference>
<reference evidence="5" key="2">
    <citation type="submission" date="2025-09" db="UniProtKB">
        <authorList>
            <consortium name="Ensembl"/>
        </authorList>
    </citation>
    <scope>IDENTIFICATION</scope>
</reference>
<comment type="similarity">
    <text evidence="1">Belongs to the ubiquitin-conjugating enzyme family. UFC1 subfamily.</text>
</comment>
<dbReference type="PANTHER" id="PTHR12921:SF0">
    <property type="entry name" value="UBIQUITIN-FOLD MODIFIER-CONJUGATING ENZYME 1"/>
    <property type="match status" value="1"/>
</dbReference>
<evidence type="ECO:0000256" key="3">
    <source>
        <dbReference type="ARBA" id="ARBA00022786"/>
    </source>
</evidence>
<accession>A0A8C5MTL1</accession>
<organism evidence="5 6">
    <name type="scientific">Leptobrachium leishanense</name>
    <name type="common">Leishan spiny toad</name>
    <dbReference type="NCBI Taxonomy" id="445787"/>
    <lineage>
        <taxon>Eukaryota</taxon>
        <taxon>Metazoa</taxon>
        <taxon>Chordata</taxon>
        <taxon>Craniata</taxon>
        <taxon>Vertebrata</taxon>
        <taxon>Euteleostomi</taxon>
        <taxon>Amphibia</taxon>
        <taxon>Batrachia</taxon>
        <taxon>Anura</taxon>
        <taxon>Pelobatoidea</taxon>
        <taxon>Megophryidae</taxon>
        <taxon>Leptobrachium</taxon>
    </lineage>
</organism>
<reference evidence="5" key="1">
    <citation type="submission" date="2025-08" db="UniProtKB">
        <authorList>
            <consortium name="Ensembl"/>
        </authorList>
    </citation>
    <scope>IDENTIFICATION</scope>
</reference>
<sequence length="123" mass="14522">MFDIFCLSDEATWQVVFQIPLLRTGLKEEYQVLIKYAENNKNGDNDWVRLESNKVGARWFGKCWNIHNLLKYQFVLKFDIPVTYSSTSTEILDVKMVKMYRVQKDLFRSDVLHLEGQGCLHLV</sequence>
<dbReference type="GO" id="GO:0005737">
    <property type="term" value="C:cytoplasm"/>
    <property type="evidence" value="ECO:0007669"/>
    <property type="project" value="TreeGrafter"/>
</dbReference>
<keyword evidence="3" id="KW-0833">Ubl conjugation pathway</keyword>
<keyword evidence="6" id="KW-1185">Reference proteome</keyword>
<dbReference type="Gene3D" id="3.10.110.10">
    <property type="entry name" value="Ubiquitin Conjugating Enzyme"/>
    <property type="match status" value="1"/>
</dbReference>
<evidence type="ECO:0000313" key="5">
    <source>
        <dbReference type="Ensembl" id="ENSLLEP00000018782.1"/>
    </source>
</evidence>
<dbReference type="SUPFAM" id="SSF54495">
    <property type="entry name" value="UBC-like"/>
    <property type="match status" value="1"/>
</dbReference>
<dbReference type="GO" id="GO:1990592">
    <property type="term" value="P:protein K69-linked ufmylation"/>
    <property type="evidence" value="ECO:0007669"/>
    <property type="project" value="TreeGrafter"/>
</dbReference>
<name>A0A8C5MTL1_9ANUR</name>
<dbReference type="Pfam" id="PF08694">
    <property type="entry name" value="UFC1"/>
    <property type="match status" value="1"/>
</dbReference>
<evidence type="ECO:0000256" key="2">
    <source>
        <dbReference type="ARBA" id="ARBA00013306"/>
    </source>
</evidence>
<dbReference type="GeneTree" id="ENSGT00390000008196"/>
<evidence type="ECO:0000256" key="4">
    <source>
        <dbReference type="ARBA" id="ARBA00045718"/>
    </source>
</evidence>
<dbReference type="OrthoDB" id="10256182at2759"/>
<dbReference type="AlphaFoldDB" id="A0A8C5MTL1"/>
<dbReference type="InterPro" id="IPR014806">
    <property type="entry name" value="Ufc1"/>
</dbReference>
<comment type="function">
    <text evidence="4">E2-like enzyme which specifically catalyzes the second step in ufmylation. Accepts the ubiquitin-like modifier UFM1 from the E1 enzyme UBA5 and forms an intermediate with UFM1 via a thioester linkage. Ufmylation is involved in various processes, such as ribosome recycling, response to DNA damage, interferon response or reticulophagy (also called ER-phagy).</text>
</comment>
<dbReference type="Proteomes" id="UP000694569">
    <property type="component" value="Unplaced"/>
</dbReference>